<sequence>MAEAQLLKKLHDIHLPEQVGWWPLAPGWYVLIILFLILLGYGLYGWQKRRRNSRPKREALSLLENYRLHYLQNKNSQLTSMKISELLRRVALVYYPREEVAGLRGQSWIDFLNSSSKHLDFNPVSHLLLELPYQPNKDIELEPLFQLARAWIRQRGVPCLN</sequence>
<keyword evidence="1" id="KW-0812">Transmembrane</keyword>
<dbReference type="OrthoDB" id="283083at2"/>
<dbReference type="RefSeq" id="WP_058471732.1">
    <property type="nucleotide sequence ID" value="NZ_CAAAIC010000001.1"/>
</dbReference>
<evidence type="ECO:0008006" key="4">
    <source>
        <dbReference type="Google" id="ProtNLM"/>
    </source>
</evidence>
<evidence type="ECO:0000313" key="2">
    <source>
        <dbReference type="EMBL" id="KTD18034.1"/>
    </source>
</evidence>
<dbReference type="STRING" id="456.Ljor_2340"/>
<keyword evidence="1" id="KW-1133">Transmembrane helix</keyword>
<feature type="transmembrane region" description="Helical" evidence="1">
    <location>
        <begin position="27"/>
        <end position="46"/>
    </location>
</feature>
<dbReference type="PATRIC" id="fig|456.5.peg.2519"/>
<evidence type="ECO:0000256" key="1">
    <source>
        <dbReference type="SAM" id="Phobius"/>
    </source>
</evidence>
<dbReference type="EMBL" id="LNYJ01000011">
    <property type="protein sequence ID" value="KTD18034.1"/>
    <property type="molecule type" value="Genomic_DNA"/>
</dbReference>
<keyword evidence="3" id="KW-1185">Reference proteome</keyword>
<dbReference type="Pfam" id="PF14316">
    <property type="entry name" value="DUF4381"/>
    <property type="match status" value="1"/>
</dbReference>
<evidence type="ECO:0000313" key="3">
    <source>
        <dbReference type="Proteomes" id="UP000055035"/>
    </source>
</evidence>
<proteinExistence type="predicted"/>
<dbReference type="Proteomes" id="UP000055035">
    <property type="component" value="Unassembled WGS sequence"/>
</dbReference>
<name>A0A0W0VD26_9GAMM</name>
<comment type="caution">
    <text evidence="2">The sequence shown here is derived from an EMBL/GenBank/DDBJ whole genome shotgun (WGS) entry which is preliminary data.</text>
</comment>
<keyword evidence="1" id="KW-0472">Membrane</keyword>
<dbReference type="AlphaFoldDB" id="A0A0W0VD26"/>
<accession>A0A0W0VD26</accession>
<reference evidence="2 3" key="1">
    <citation type="submission" date="2015-11" db="EMBL/GenBank/DDBJ databases">
        <title>Genomic analysis of 38 Legionella species identifies large and diverse effector repertoires.</title>
        <authorList>
            <person name="Burstein D."/>
            <person name="Amaro F."/>
            <person name="Zusman T."/>
            <person name="Lifshitz Z."/>
            <person name="Cohen O."/>
            <person name="Gilbert J.A."/>
            <person name="Pupko T."/>
            <person name="Shuman H.A."/>
            <person name="Segal G."/>
        </authorList>
    </citation>
    <scope>NUCLEOTIDE SEQUENCE [LARGE SCALE GENOMIC DNA]</scope>
    <source>
        <strain evidence="2 3">BL-540</strain>
    </source>
</reference>
<organism evidence="2 3">
    <name type="scientific">Legionella jordanis</name>
    <dbReference type="NCBI Taxonomy" id="456"/>
    <lineage>
        <taxon>Bacteria</taxon>
        <taxon>Pseudomonadati</taxon>
        <taxon>Pseudomonadota</taxon>
        <taxon>Gammaproteobacteria</taxon>
        <taxon>Legionellales</taxon>
        <taxon>Legionellaceae</taxon>
        <taxon>Legionella</taxon>
    </lineage>
</organism>
<dbReference type="InterPro" id="IPR025489">
    <property type="entry name" value="DUF4381"/>
</dbReference>
<gene>
    <name evidence="2" type="ORF">Ljor_2340</name>
</gene>
<protein>
    <recommendedName>
        <fullName evidence="4">DUF4381 domain-containing protein</fullName>
    </recommendedName>
</protein>